<proteinExistence type="predicted"/>
<dbReference type="AlphaFoldDB" id="A0AAE8H827"/>
<sequence length="329" mass="35244">MSHSVASPVNGYYGRYQAEVHKSYVGAAPERPHGAGAFDRAASPDAAAANSAAPHAQASFSAITDMLRELNNMITTLSARMGGQQHRPLPAATLTPDQTRSVLAPHSPPLERSALGVDSHSDVPGTPHRKFIRGNAENAGIKPTHIWGAFSQEGLGNCVTVSAIKAAMAKFGHNPHGIYKQITEVKDGFEVTMRDSFKLHISFEELEEAQEGAGLRPGHSEDVLINAQFLYAVSAKRAQLENNDGDAEDSFEDAMVTLADGELAGEGLIRLGLRAHMAPTTVRELAEGAIGVLCNGPHQMAVVDGALDMWGTKTSVYKDFHWRYGAKLI</sequence>
<reference evidence="1 2" key="1">
    <citation type="submission" date="2016-10" db="EMBL/GenBank/DDBJ databases">
        <authorList>
            <person name="Varghese N."/>
            <person name="Submissions S."/>
        </authorList>
    </citation>
    <scope>NUCLEOTIDE SEQUENCE [LARGE SCALE GENOMIC DNA]</scope>
    <source>
        <strain evidence="1 2">BS2777</strain>
    </source>
</reference>
<gene>
    <name evidence="1" type="ORF">SAMN04490209_0156</name>
</gene>
<dbReference type="RefSeq" id="WP_231980900.1">
    <property type="nucleotide sequence ID" value="NZ_BAAAEG010000001.1"/>
</dbReference>
<dbReference type="EMBL" id="LT629801">
    <property type="protein sequence ID" value="SDU87423.1"/>
    <property type="molecule type" value="Genomic_DNA"/>
</dbReference>
<evidence type="ECO:0000313" key="1">
    <source>
        <dbReference type="EMBL" id="SDU87423.1"/>
    </source>
</evidence>
<dbReference type="Proteomes" id="UP000182085">
    <property type="component" value="Chromosome I"/>
</dbReference>
<accession>A0AAE8H827</accession>
<keyword evidence="2" id="KW-1185">Reference proteome</keyword>
<name>A0AAE8H827_9PSED</name>
<organism evidence="1 2">
    <name type="scientific">Pseudomonas rhodesiae</name>
    <dbReference type="NCBI Taxonomy" id="76760"/>
    <lineage>
        <taxon>Bacteria</taxon>
        <taxon>Pseudomonadati</taxon>
        <taxon>Pseudomonadota</taxon>
        <taxon>Gammaproteobacteria</taxon>
        <taxon>Pseudomonadales</taxon>
        <taxon>Pseudomonadaceae</taxon>
        <taxon>Pseudomonas</taxon>
    </lineage>
</organism>
<protein>
    <submittedName>
        <fullName evidence="1">Uncharacterized protein</fullName>
    </submittedName>
</protein>
<evidence type="ECO:0000313" key="2">
    <source>
        <dbReference type="Proteomes" id="UP000182085"/>
    </source>
</evidence>